<comment type="similarity">
    <text evidence="1">Belongs to the 'phage' integrase family.</text>
</comment>
<dbReference type="Proteomes" id="UP000179524">
    <property type="component" value="Unassembled WGS sequence"/>
</dbReference>
<evidence type="ECO:0000313" key="6">
    <source>
        <dbReference type="Proteomes" id="UP000179524"/>
    </source>
</evidence>
<dbReference type="PANTHER" id="PTHR30349">
    <property type="entry name" value="PHAGE INTEGRASE-RELATED"/>
    <property type="match status" value="1"/>
</dbReference>
<gene>
    <name evidence="5" type="ORF">BKP37_17340</name>
</gene>
<keyword evidence="3" id="KW-0233">DNA recombination</keyword>
<evidence type="ECO:0000256" key="1">
    <source>
        <dbReference type="ARBA" id="ARBA00008857"/>
    </source>
</evidence>
<dbReference type="AlphaFoldDB" id="A0A1S2LE87"/>
<feature type="domain" description="Tyr recombinase" evidence="4">
    <location>
        <begin position="106"/>
        <end position="306"/>
    </location>
</feature>
<evidence type="ECO:0000259" key="4">
    <source>
        <dbReference type="PROSITE" id="PS51898"/>
    </source>
</evidence>
<comment type="caution">
    <text evidence="5">The sequence shown here is derived from an EMBL/GenBank/DDBJ whole genome shotgun (WGS) entry which is preliminary data.</text>
</comment>
<dbReference type="Pfam" id="PF00589">
    <property type="entry name" value="Phage_integrase"/>
    <property type="match status" value="1"/>
</dbReference>
<dbReference type="Gene3D" id="1.10.443.10">
    <property type="entry name" value="Intergrase catalytic core"/>
    <property type="match status" value="1"/>
</dbReference>
<dbReference type="EMBL" id="MLQR01000049">
    <property type="protein sequence ID" value="OIJ10701.1"/>
    <property type="molecule type" value="Genomic_DNA"/>
</dbReference>
<protein>
    <recommendedName>
        <fullName evidence="4">Tyr recombinase domain-containing protein</fullName>
    </recommendedName>
</protein>
<dbReference type="InterPro" id="IPR011010">
    <property type="entry name" value="DNA_brk_join_enz"/>
</dbReference>
<keyword evidence="6" id="KW-1185">Reference proteome</keyword>
<evidence type="ECO:0000313" key="5">
    <source>
        <dbReference type="EMBL" id="OIJ10701.1"/>
    </source>
</evidence>
<proteinExistence type="inferred from homology"/>
<accession>A0A1S2LE87</accession>
<evidence type="ECO:0000256" key="3">
    <source>
        <dbReference type="ARBA" id="ARBA00023172"/>
    </source>
</evidence>
<evidence type="ECO:0000256" key="2">
    <source>
        <dbReference type="ARBA" id="ARBA00023125"/>
    </source>
</evidence>
<dbReference type="InterPro" id="IPR002104">
    <property type="entry name" value="Integrase_catalytic"/>
</dbReference>
<dbReference type="GO" id="GO:0006310">
    <property type="term" value="P:DNA recombination"/>
    <property type="evidence" value="ECO:0007669"/>
    <property type="project" value="UniProtKB-KW"/>
</dbReference>
<dbReference type="SUPFAM" id="SSF56349">
    <property type="entry name" value="DNA breaking-rejoining enzymes"/>
    <property type="match status" value="1"/>
</dbReference>
<name>A0A1S2LE87_9BACI</name>
<reference evidence="5 6" key="1">
    <citation type="submission" date="2016-10" db="EMBL/GenBank/DDBJ databases">
        <title>Draft genome sequences of four alkaliphilic bacteria belonging to the Anaerobacillus genus.</title>
        <authorList>
            <person name="Bassil N.M."/>
            <person name="Lloyd J.R."/>
        </authorList>
    </citation>
    <scope>NUCLEOTIDE SEQUENCE [LARGE SCALE GENOMIC DNA]</scope>
    <source>
        <strain evidence="5 6">DSM 18345</strain>
    </source>
</reference>
<keyword evidence="2" id="KW-0238">DNA-binding</keyword>
<dbReference type="PROSITE" id="PS51898">
    <property type="entry name" value="TYR_RECOMBINASE"/>
    <property type="match status" value="1"/>
</dbReference>
<dbReference type="InterPro" id="IPR050090">
    <property type="entry name" value="Tyrosine_recombinase_XerCD"/>
</dbReference>
<dbReference type="InterPro" id="IPR013762">
    <property type="entry name" value="Integrase-like_cat_sf"/>
</dbReference>
<dbReference type="GO" id="GO:0015074">
    <property type="term" value="P:DNA integration"/>
    <property type="evidence" value="ECO:0007669"/>
    <property type="project" value="InterPro"/>
</dbReference>
<organism evidence="5 6">
    <name type="scientific">Anaerobacillus alkalilacustris</name>
    <dbReference type="NCBI Taxonomy" id="393763"/>
    <lineage>
        <taxon>Bacteria</taxon>
        <taxon>Bacillati</taxon>
        <taxon>Bacillota</taxon>
        <taxon>Bacilli</taxon>
        <taxon>Bacillales</taxon>
        <taxon>Bacillaceae</taxon>
        <taxon>Anaerobacillus</taxon>
    </lineage>
</organism>
<sequence length="320" mass="37777">MKNGIESFFTPYIEEMLEFKVSLGYQRRTYEGFLRDFSRFCRGNYPEEDRLTMELVHAWATMRPTESQSGFRRRLSPLREFGKYLNAIGIDSYVIPSNYTGGKSSFIPYIFTDEELIAIFTEADRLNRNKNTPNRHLIVPALLRMIYFCGLRPNEGREIKKTDVDLDSGILFIRKNKTHRERIVPMSDDLRNFCIDYNEKLKIFSPNSEYFFPNPDGIPYSAKWLTQQFLSIWERTQPVQYTTRVRVYDLRHRFASAVMMNWLNKGADLYAKLPYLSTYMGHAKFSDTAYYIHLLPTNLTRSNAIDWDSFLELIPEVSPW</sequence>
<dbReference type="GO" id="GO:0003677">
    <property type="term" value="F:DNA binding"/>
    <property type="evidence" value="ECO:0007669"/>
    <property type="project" value="UniProtKB-KW"/>
</dbReference>
<dbReference type="PANTHER" id="PTHR30349:SF41">
    <property type="entry name" value="INTEGRASE_RECOMBINASE PROTEIN MJ0367-RELATED"/>
    <property type="match status" value="1"/>
</dbReference>